<keyword evidence="3" id="KW-1185">Reference proteome</keyword>
<comment type="caution">
    <text evidence="2">The sequence shown here is derived from an EMBL/GenBank/DDBJ whole genome shotgun (WGS) entry which is preliminary data.</text>
</comment>
<dbReference type="AlphaFoldDB" id="A0AAN9AZD4"/>
<accession>A0AAN9AZD4</accession>
<dbReference type="Proteomes" id="UP001374579">
    <property type="component" value="Unassembled WGS sequence"/>
</dbReference>
<evidence type="ECO:0000256" key="1">
    <source>
        <dbReference type="SAM" id="MobiDB-lite"/>
    </source>
</evidence>
<feature type="region of interest" description="Disordered" evidence="1">
    <location>
        <begin position="26"/>
        <end position="56"/>
    </location>
</feature>
<evidence type="ECO:0000313" key="2">
    <source>
        <dbReference type="EMBL" id="KAK7096218.1"/>
    </source>
</evidence>
<dbReference type="EMBL" id="JBAMIC010000014">
    <property type="protein sequence ID" value="KAK7096218.1"/>
    <property type="molecule type" value="Genomic_DNA"/>
</dbReference>
<name>A0AAN9AZD4_9CAEN</name>
<reference evidence="2 3" key="1">
    <citation type="submission" date="2024-02" db="EMBL/GenBank/DDBJ databases">
        <title>Chromosome-scale genome assembly of the rough periwinkle Littorina saxatilis.</title>
        <authorList>
            <person name="De Jode A."/>
            <person name="Faria R."/>
            <person name="Formenti G."/>
            <person name="Sims Y."/>
            <person name="Smith T.P."/>
            <person name="Tracey A."/>
            <person name="Wood J.M.D."/>
            <person name="Zagrodzka Z.B."/>
            <person name="Johannesson K."/>
            <person name="Butlin R.K."/>
            <person name="Leder E.H."/>
        </authorList>
    </citation>
    <scope>NUCLEOTIDE SEQUENCE [LARGE SCALE GENOMIC DNA]</scope>
    <source>
        <strain evidence="2">Snail1</strain>
        <tissue evidence="2">Muscle</tissue>
    </source>
</reference>
<gene>
    <name evidence="2" type="ORF">V1264_005537</name>
</gene>
<sequence>MKRQPALPSAQMSWLCVAANDSPILRKSLPTGTHSVTRSSPKRWPPPHSHLPASLLGGRTTEVTGSEVVEVKVEAEVVAGAEVTMTEEGTGTGGIITSRGHMVVMTIDTKVKVTRVTTGTESIIRRDSMVTMTTEVKVTSAVVEIVVTIIVKGNTDSIETAPLIEETDTSGKLVCVCVCVREIERERERERRVRDIEGEKRNQLSFDAPPRGSCMGPPI</sequence>
<feature type="region of interest" description="Disordered" evidence="1">
    <location>
        <begin position="200"/>
        <end position="219"/>
    </location>
</feature>
<proteinExistence type="predicted"/>
<evidence type="ECO:0000313" key="3">
    <source>
        <dbReference type="Proteomes" id="UP001374579"/>
    </source>
</evidence>
<feature type="compositionally biased region" description="Polar residues" evidence="1">
    <location>
        <begin position="30"/>
        <end position="39"/>
    </location>
</feature>
<protein>
    <submittedName>
        <fullName evidence="2">Uncharacterized protein</fullName>
    </submittedName>
</protein>
<organism evidence="2 3">
    <name type="scientific">Littorina saxatilis</name>
    <dbReference type="NCBI Taxonomy" id="31220"/>
    <lineage>
        <taxon>Eukaryota</taxon>
        <taxon>Metazoa</taxon>
        <taxon>Spiralia</taxon>
        <taxon>Lophotrochozoa</taxon>
        <taxon>Mollusca</taxon>
        <taxon>Gastropoda</taxon>
        <taxon>Caenogastropoda</taxon>
        <taxon>Littorinimorpha</taxon>
        <taxon>Littorinoidea</taxon>
        <taxon>Littorinidae</taxon>
        <taxon>Littorina</taxon>
    </lineage>
</organism>